<dbReference type="EMBL" id="CM051396">
    <property type="protein sequence ID" value="KAJ4723706.1"/>
    <property type="molecule type" value="Genomic_DNA"/>
</dbReference>
<gene>
    <name evidence="1" type="ORF">OWV82_007042</name>
</gene>
<protein>
    <submittedName>
        <fullName evidence="1">NB-ARC domain-containing disease resistance protein</fullName>
    </submittedName>
</protein>
<name>A0ACC1YJV4_MELAZ</name>
<accession>A0ACC1YJV4</accession>
<dbReference type="Proteomes" id="UP001164539">
    <property type="component" value="Chromosome 3"/>
</dbReference>
<evidence type="ECO:0000313" key="2">
    <source>
        <dbReference type="Proteomes" id="UP001164539"/>
    </source>
</evidence>
<organism evidence="1 2">
    <name type="scientific">Melia azedarach</name>
    <name type="common">Chinaberry tree</name>
    <dbReference type="NCBI Taxonomy" id="155640"/>
    <lineage>
        <taxon>Eukaryota</taxon>
        <taxon>Viridiplantae</taxon>
        <taxon>Streptophyta</taxon>
        <taxon>Embryophyta</taxon>
        <taxon>Tracheophyta</taxon>
        <taxon>Spermatophyta</taxon>
        <taxon>Magnoliopsida</taxon>
        <taxon>eudicotyledons</taxon>
        <taxon>Gunneridae</taxon>
        <taxon>Pentapetalae</taxon>
        <taxon>rosids</taxon>
        <taxon>malvids</taxon>
        <taxon>Sapindales</taxon>
        <taxon>Meliaceae</taxon>
        <taxon>Melia</taxon>
    </lineage>
</organism>
<comment type="caution">
    <text evidence="1">The sequence shown here is derived from an EMBL/GenBank/DDBJ whole genome shotgun (WGS) entry which is preliminary data.</text>
</comment>
<keyword evidence="2" id="KW-1185">Reference proteome</keyword>
<proteinExistence type="predicted"/>
<evidence type="ECO:0000313" key="1">
    <source>
        <dbReference type="EMBL" id="KAJ4723706.1"/>
    </source>
</evidence>
<sequence length="164" mass="18630">MHNVTSLQGLELENCPSIVTFPEDGFPSNLSSLEIRDMKISMPLFKWGLQRFTSIRKLKVGGCSDVVLFPQLEIGMTLPASLTSRCLSKFPNLERLSSIAENLTSLERLSLSDCPKLKYFPEKGLPTSLLKLKVYRCPLIKERCRMNEGQYRHFIVHIPCISII</sequence>
<reference evidence="1 2" key="1">
    <citation type="journal article" date="2023" name="Science">
        <title>Complex scaffold remodeling in plant triterpene biosynthesis.</title>
        <authorList>
            <person name="De La Pena R."/>
            <person name="Hodgson H."/>
            <person name="Liu J.C."/>
            <person name="Stephenson M.J."/>
            <person name="Martin A.C."/>
            <person name="Owen C."/>
            <person name="Harkess A."/>
            <person name="Leebens-Mack J."/>
            <person name="Jimenez L.E."/>
            <person name="Osbourn A."/>
            <person name="Sattely E.S."/>
        </authorList>
    </citation>
    <scope>NUCLEOTIDE SEQUENCE [LARGE SCALE GENOMIC DNA]</scope>
    <source>
        <strain evidence="2">cv. JPN11</strain>
        <tissue evidence="1">Leaf</tissue>
    </source>
</reference>